<keyword evidence="6" id="KW-0539">Nucleus</keyword>
<proteinExistence type="inferred from homology"/>
<dbReference type="EMBL" id="CP144752">
    <property type="protein sequence ID" value="WVZ88771.1"/>
    <property type="molecule type" value="Genomic_DNA"/>
</dbReference>
<evidence type="ECO:0000256" key="2">
    <source>
        <dbReference type="ARBA" id="ARBA00006357"/>
    </source>
</evidence>
<comment type="subcellular location">
    <subcellularLocation>
        <location evidence="1">Nucleus</location>
    </subcellularLocation>
</comment>
<dbReference type="GO" id="GO:0003676">
    <property type="term" value="F:nucleic acid binding"/>
    <property type="evidence" value="ECO:0007669"/>
    <property type="project" value="InterPro"/>
</dbReference>
<dbReference type="InterPro" id="IPR036397">
    <property type="entry name" value="RNaseH_sf"/>
</dbReference>
<dbReference type="PANTHER" id="PTHR12801:SF157">
    <property type="entry name" value="SMALL RNA DEGRADING NUCLEASE 5"/>
    <property type="match status" value="1"/>
</dbReference>
<dbReference type="GO" id="GO:0004527">
    <property type="term" value="F:exonuclease activity"/>
    <property type="evidence" value="ECO:0007669"/>
    <property type="project" value="UniProtKB-KW"/>
</dbReference>
<evidence type="ECO:0000313" key="9">
    <source>
        <dbReference type="EMBL" id="WVZ88771.1"/>
    </source>
</evidence>
<dbReference type="Proteomes" id="UP001341281">
    <property type="component" value="Chromosome 08"/>
</dbReference>
<feature type="signal peptide" evidence="7">
    <location>
        <begin position="1"/>
        <end position="15"/>
    </location>
</feature>
<evidence type="ECO:0000256" key="6">
    <source>
        <dbReference type="ARBA" id="ARBA00023242"/>
    </source>
</evidence>
<dbReference type="Pfam" id="PF00929">
    <property type="entry name" value="RNase_T"/>
    <property type="match status" value="1"/>
</dbReference>
<dbReference type="SUPFAM" id="SSF53098">
    <property type="entry name" value="Ribonuclease H-like"/>
    <property type="match status" value="1"/>
</dbReference>
<feature type="chain" id="PRO_5042924446" description="Exonuclease domain-containing protein" evidence="7">
    <location>
        <begin position="16"/>
        <end position="750"/>
    </location>
</feature>
<comment type="similarity">
    <text evidence="2">Belongs to the REXO1/REXO3 family.</text>
</comment>
<dbReference type="SMART" id="SM00479">
    <property type="entry name" value="EXOIII"/>
    <property type="match status" value="1"/>
</dbReference>
<keyword evidence="4" id="KW-0378">Hydrolase</keyword>
<dbReference type="InterPro" id="IPR012337">
    <property type="entry name" value="RNaseH-like_sf"/>
</dbReference>
<dbReference type="InterPro" id="IPR034922">
    <property type="entry name" value="REX1-like_exo"/>
</dbReference>
<feature type="non-terminal residue" evidence="9">
    <location>
        <position position="1"/>
    </location>
</feature>
<keyword evidence="5" id="KW-0269">Exonuclease</keyword>
<dbReference type="CDD" id="cd06145">
    <property type="entry name" value="REX1_like"/>
    <property type="match status" value="1"/>
</dbReference>
<dbReference type="InterPro" id="IPR013520">
    <property type="entry name" value="Ribonucl_H"/>
</dbReference>
<keyword evidence="10" id="KW-1185">Reference proteome</keyword>
<reference evidence="9 10" key="1">
    <citation type="submission" date="2024-02" db="EMBL/GenBank/DDBJ databases">
        <title>High-quality chromosome-scale genome assembly of Pensacola bahiagrass (Paspalum notatum Flugge var. saurae).</title>
        <authorList>
            <person name="Vega J.M."/>
            <person name="Podio M."/>
            <person name="Orjuela J."/>
            <person name="Siena L.A."/>
            <person name="Pessino S.C."/>
            <person name="Combes M.C."/>
            <person name="Mariac C."/>
            <person name="Albertini E."/>
            <person name="Pupilli F."/>
            <person name="Ortiz J.P.A."/>
            <person name="Leblanc O."/>
        </authorList>
    </citation>
    <scope>NUCLEOTIDE SEQUENCE [LARGE SCALE GENOMIC DNA]</scope>
    <source>
        <strain evidence="9">R1</strain>
        <tissue evidence="9">Leaf</tissue>
    </source>
</reference>
<gene>
    <name evidence="9" type="ORF">U9M48_035247</name>
</gene>
<sequence>ISFFFFLFCPWFVSPLRLCPSPASPNKDRIIFGAHPTPPPPHRAHHRCGSFDGRNDLDLPSCSSFPPSPPSDPEDPCPAAAAAAVRAILRGLRLRPLGGREGNAAVLLRHAETGDEAAARALLLLSLDGAVDALSAAVSHEVAIFLASVVLIATKHLEPAPPSLLSLPSSPVPGGGGHHVDPLRQRRRRPRFVRVLRRARPDVVFKEAALNSTLNLQSHFVVEQDVQGLVTWVIGDGMLPSWVFVKNKPLIPKVTLLYVPGLDAALYMAQTRLLSSLKELCGNPKPVLASSCIPDERHTIDSLLTCRVKRKRDGKTTNQSFKPDGERKLSSLDDLGDIPFPVTYYTLSEKDLEDNGYSLNSPGFVPTVSAPSGSSPHKILALDCEMCVTQAGFELTRVTLVDIKGTVVLDRLVKPANPIIDYNTRFSGITAEMLADVSTSLQEIQEEFVGLVYKETILVGHSLENDLTALRMSHGLIIDTAVMYKYNRGSRCKIALRVLTKKFLGREIQNTGSGHDSVEDARAALELAIMKIKNGPDFGSQPSLSRRKLTSILHESGKKCSLIDGVSVLERYSDTSCNSIATFSDDDALCRSMKEVKNDKVNFVWTQFSGLISYLRRRAQDPEKLKSCIAEAIALKTCDGKTASKKARDQICPELKEILCELDKKIRKLYGALPDNAMLIICTGHGDTPLVQRLRKMLHHEEETVESRETIVQALGDLQAQAEVALCFCCEYINVLTDIRVSGMHADLLT</sequence>
<keyword evidence="7" id="KW-0732">Signal</keyword>
<evidence type="ECO:0000256" key="1">
    <source>
        <dbReference type="ARBA" id="ARBA00004123"/>
    </source>
</evidence>
<evidence type="ECO:0000313" key="10">
    <source>
        <dbReference type="Proteomes" id="UP001341281"/>
    </source>
</evidence>
<protein>
    <recommendedName>
        <fullName evidence="8">Exonuclease domain-containing protein</fullName>
    </recommendedName>
</protein>
<evidence type="ECO:0000259" key="8">
    <source>
        <dbReference type="SMART" id="SM00479"/>
    </source>
</evidence>
<dbReference type="FunFam" id="3.30.420.10:FF:000019">
    <property type="entry name" value="RNA exonuclease NEF-sp"/>
    <property type="match status" value="1"/>
</dbReference>
<dbReference type="GO" id="GO:0005634">
    <property type="term" value="C:nucleus"/>
    <property type="evidence" value="ECO:0007669"/>
    <property type="project" value="UniProtKB-SubCell"/>
</dbReference>
<evidence type="ECO:0000256" key="5">
    <source>
        <dbReference type="ARBA" id="ARBA00022839"/>
    </source>
</evidence>
<accession>A0AAQ3UBS6</accession>
<feature type="domain" description="Exonuclease" evidence="8">
    <location>
        <begin position="378"/>
        <end position="537"/>
    </location>
</feature>
<evidence type="ECO:0000256" key="7">
    <source>
        <dbReference type="SAM" id="SignalP"/>
    </source>
</evidence>
<evidence type="ECO:0000256" key="4">
    <source>
        <dbReference type="ARBA" id="ARBA00022801"/>
    </source>
</evidence>
<evidence type="ECO:0000256" key="3">
    <source>
        <dbReference type="ARBA" id="ARBA00022722"/>
    </source>
</evidence>
<organism evidence="9 10">
    <name type="scientific">Paspalum notatum var. saurae</name>
    <dbReference type="NCBI Taxonomy" id="547442"/>
    <lineage>
        <taxon>Eukaryota</taxon>
        <taxon>Viridiplantae</taxon>
        <taxon>Streptophyta</taxon>
        <taxon>Embryophyta</taxon>
        <taxon>Tracheophyta</taxon>
        <taxon>Spermatophyta</taxon>
        <taxon>Magnoliopsida</taxon>
        <taxon>Liliopsida</taxon>
        <taxon>Poales</taxon>
        <taxon>Poaceae</taxon>
        <taxon>PACMAD clade</taxon>
        <taxon>Panicoideae</taxon>
        <taxon>Andropogonodae</taxon>
        <taxon>Paspaleae</taxon>
        <taxon>Paspalinae</taxon>
        <taxon>Paspalum</taxon>
    </lineage>
</organism>
<dbReference type="Gene3D" id="3.30.420.10">
    <property type="entry name" value="Ribonuclease H-like superfamily/Ribonuclease H"/>
    <property type="match status" value="1"/>
</dbReference>
<dbReference type="PANTHER" id="PTHR12801">
    <property type="entry name" value="RNA EXONUCLEASE REXO1 / RECO3 FAMILY MEMBER-RELATED"/>
    <property type="match status" value="1"/>
</dbReference>
<name>A0AAQ3UBS6_PASNO</name>
<dbReference type="InterPro" id="IPR047021">
    <property type="entry name" value="REXO1/3/4-like"/>
</dbReference>
<keyword evidence="3" id="KW-0540">Nuclease</keyword>
<dbReference type="AlphaFoldDB" id="A0AAQ3UBS6"/>